<evidence type="ECO:0000259" key="13">
    <source>
        <dbReference type="PROSITE" id="PS50929"/>
    </source>
</evidence>
<keyword evidence="6 14" id="KW-0067">ATP-binding</keyword>
<dbReference type="InterPro" id="IPR036640">
    <property type="entry name" value="ABC1_TM_sf"/>
</dbReference>
<dbReference type="InterPro" id="IPR039421">
    <property type="entry name" value="Type_1_exporter"/>
</dbReference>
<dbReference type="GO" id="GO:0016887">
    <property type="term" value="F:ATP hydrolysis activity"/>
    <property type="evidence" value="ECO:0007669"/>
    <property type="project" value="InterPro"/>
</dbReference>
<keyword evidence="8 11" id="KW-0472">Membrane</keyword>
<dbReference type="PANTHER" id="PTHR43394">
    <property type="entry name" value="ATP-DEPENDENT PERMEASE MDL1, MITOCHONDRIAL"/>
    <property type="match status" value="1"/>
</dbReference>
<reference evidence="14" key="1">
    <citation type="journal article" date="2021" name="PeerJ">
        <title>Extensive microbial diversity within the chicken gut microbiome revealed by metagenomics and culture.</title>
        <authorList>
            <person name="Gilroy R."/>
            <person name="Ravi A."/>
            <person name="Getino M."/>
            <person name="Pursley I."/>
            <person name="Horton D.L."/>
            <person name="Alikhan N.F."/>
            <person name="Baker D."/>
            <person name="Gharbi K."/>
            <person name="Hall N."/>
            <person name="Watson M."/>
            <person name="Adriaenssens E.M."/>
            <person name="Foster-Nyarko E."/>
            <person name="Jarju S."/>
            <person name="Secka A."/>
            <person name="Antonio M."/>
            <person name="Oren A."/>
            <person name="Chaudhuri R.R."/>
            <person name="La Ragione R."/>
            <person name="Hildebrand F."/>
            <person name="Pallen M.J."/>
        </authorList>
    </citation>
    <scope>NUCLEOTIDE SEQUENCE</scope>
    <source>
        <strain evidence="14">ChiHejej3B27-3195</strain>
    </source>
</reference>
<keyword evidence="4 11" id="KW-0812">Transmembrane</keyword>
<dbReference type="CDD" id="cd18564">
    <property type="entry name" value="ABC_6TM_exporter_like"/>
    <property type="match status" value="1"/>
</dbReference>
<comment type="subcellular location">
    <subcellularLocation>
        <location evidence="1">Cell membrane</location>
        <topology evidence="1">Multi-pass membrane protein</topology>
    </subcellularLocation>
</comment>
<dbReference type="Gene3D" id="3.40.50.300">
    <property type="entry name" value="P-loop containing nucleotide triphosphate hydrolases"/>
    <property type="match status" value="1"/>
</dbReference>
<evidence type="ECO:0000256" key="3">
    <source>
        <dbReference type="ARBA" id="ARBA00022475"/>
    </source>
</evidence>
<dbReference type="InterPro" id="IPR011527">
    <property type="entry name" value="ABC1_TM_dom"/>
</dbReference>
<feature type="domain" description="ABC transporter" evidence="12">
    <location>
        <begin position="372"/>
        <end position="606"/>
    </location>
</feature>
<dbReference type="EMBL" id="DXGD01000300">
    <property type="protein sequence ID" value="HIX00092.1"/>
    <property type="molecule type" value="Genomic_DNA"/>
</dbReference>
<dbReference type="Pfam" id="PF00664">
    <property type="entry name" value="ABC_membrane"/>
    <property type="match status" value="1"/>
</dbReference>
<dbReference type="SUPFAM" id="SSF90123">
    <property type="entry name" value="ABC transporter transmembrane region"/>
    <property type="match status" value="1"/>
</dbReference>
<keyword evidence="2" id="KW-0813">Transport</keyword>
<proteinExistence type="inferred from homology"/>
<evidence type="ECO:0000313" key="14">
    <source>
        <dbReference type="EMBL" id="HIX00092.1"/>
    </source>
</evidence>
<name>A0A9D1UTH7_9MICC</name>
<comment type="caution">
    <text evidence="14">The sequence shown here is derived from an EMBL/GenBank/DDBJ whole genome shotgun (WGS) entry which is preliminary data.</text>
</comment>
<dbReference type="PANTHER" id="PTHR43394:SF1">
    <property type="entry name" value="ATP-BINDING CASSETTE SUB-FAMILY B MEMBER 10, MITOCHONDRIAL"/>
    <property type="match status" value="1"/>
</dbReference>
<evidence type="ECO:0000256" key="6">
    <source>
        <dbReference type="ARBA" id="ARBA00022840"/>
    </source>
</evidence>
<dbReference type="SUPFAM" id="SSF52540">
    <property type="entry name" value="P-loop containing nucleoside triphosphate hydrolases"/>
    <property type="match status" value="1"/>
</dbReference>
<feature type="region of interest" description="Disordered" evidence="10">
    <location>
        <begin position="1"/>
        <end position="23"/>
    </location>
</feature>
<dbReference type="InterPro" id="IPR003439">
    <property type="entry name" value="ABC_transporter-like_ATP-bd"/>
</dbReference>
<organism evidence="14 15">
    <name type="scientific">Candidatus Nesterenkonia stercoripullorum</name>
    <dbReference type="NCBI Taxonomy" id="2838701"/>
    <lineage>
        <taxon>Bacteria</taxon>
        <taxon>Bacillati</taxon>
        <taxon>Actinomycetota</taxon>
        <taxon>Actinomycetes</taxon>
        <taxon>Micrococcales</taxon>
        <taxon>Micrococcaceae</taxon>
        <taxon>Nesterenkonia</taxon>
    </lineage>
</organism>
<evidence type="ECO:0000256" key="9">
    <source>
        <dbReference type="ARBA" id="ARBA00061644"/>
    </source>
</evidence>
<keyword evidence="5" id="KW-0547">Nucleotide-binding</keyword>
<feature type="compositionally biased region" description="Low complexity" evidence="10">
    <location>
        <begin position="615"/>
        <end position="626"/>
    </location>
</feature>
<dbReference type="PROSITE" id="PS50893">
    <property type="entry name" value="ABC_TRANSPORTER_2"/>
    <property type="match status" value="1"/>
</dbReference>
<dbReference type="FunFam" id="3.40.50.300:FF:000299">
    <property type="entry name" value="ABC transporter ATP-binding protein/permease"/>
    <property type="match status" value="1"/>
</dbReference>
<protein>
    <submittedName>
        <fullName evidence="14">ABC transporter ATP-binding protein/permease</fullName>
    </submittedName>
</protein>
<reference evidence="14" key="2">
    <citation type="submission" date="2021-04" db="EMBL/GenBank/DDBJ databases">
        <authorList>
            <person name="Gilroy R."/>
        </authorList>
    </citation>
    <scope>NUCLEOTIDE SEQUENCE</scope>
    <source>
        <strain evidence="14">ChiHejej3B27-3195</strain>
    </source>
</reference>
<keyword evidence="3" id="KW-1003">Cell membrane</keyword>
<dbReference type="AlphaFoldDB" id="A0A9D1UTH7"/>
<dbReference type="InterPro" id="IPR027417">
    <property type="entry name" value="P-loop_NTPase"/>
</dbReference>
<dbReference type="PROSITE" id="PS00211">
    <property type="entry name" value="ABC_TRANSPORTER_1"/>
    <property type="match status" value="1"/>
</dbReference>
<dbReference type="InterPro" id="IPR003593">
    <property type="entry name" value="AAA+_ATPase"/>
</dbReference>
<sequence>MSPRSQPRRRAQHRSHPKPRRSALRRTLALTRPHLRGNRLLLSGGVLALLAEVALRVLEPWPLKFVIDAVSVSLGATGGANEDVAGASIGLLLSFAVLLLGIVGFRAIAQYCSTVAFALAGSRIATLLRSRVFQHLQSLGLRYHSQAPHGDTVQRLVGDVGRLQEATVTAGLPLIGNVITLVVLGTVMLFMDLLLAGVVLVAVLAYLLLSRRGAPKIAAAARRTRRSEGDLANTAAETFSAIRVVQAYGLEPHRGRAFEQGNQKALGQGVVSKRLAAGLERGTDVIIGAGLALVLVIGGLRVVEGALTPGDLVIFTTYLKLALRPLKDLAKHTGRIARAVASGERVADLLDEPVDIADSPGARPLHDVRGTISFSDVDVDDGRGRALFRGLSLEFAAGSSVCLLGPSGAGKSTLAGLITRASDPVGGTVAIDGVDLRSTTLSSIRSSSAVVLQEAVLFATTVRENIRLGRIDATDEEVVEAARCALADDFIRALPEGYETELGDRGGTLSGGQRQRIAIARALLRDTPIVILDEATTGLDPASKEQVAASLTELTTGRTTVAVTHDPVEIRAADRIVWIEDGCVVEDGEPCVLLADDGSRLSRWMRTASAVTTTAAQGTAEQGTAVRDTSSQGAAAWGTR</sequence>
<evidence type="ECO:0000256" key="8">
    <source>
        <dbReference type="ARBA" id="ARBA00023136"/>
    </source>
</evidence>
<dbReference type="Gene3D" id="1.20.1560.10">
    <property type="entry name" value="ABC transporter type 1, transmembrane domain"/>
    <property type="match status" value="1"/>
</dbReference>
<evidence type="ECO:0000256" key="7">
    <source>
        <dbReference type="ARBA" id="ARBA00022989"/>
    </source>
</evidence>
<feature type="region of interest" description="Disordered" evidence="10">
    <location>
        <begin position="615"/>
        <end position="640"/>
    </location>
</feature>
<dbReference type="Proteomes" id="UP000824151">
    <property type="component" value="Unassembled WGS sequence"/>
</dbReference>
<comment type="similarity">
    <text evidence="9">Belongs to the ABC transporter superfamily. Lipid exporter (TC 3.A.1.106) family.</text>
</comment>
<keyword evidence="7 11" id="KW-1133">Transmembrane helix</keyword>
<feature type="domain" description="ABC transmembrane type-1" evidence="13">
    <location>
        <begin position="44"/>
        <end position="338"/>
    </location>
</feature>
<dbReference type="Pfam" id="PF00005">
    <property type="entry name" value="ABC_tran"/>
    <property type="match status" value="1"/>
</dbReference>
<evidence type="ECO:0000256" key="10">
    <source>
        <dbReference type="SAM" id="MobiDB-lite"/>
    </source>
</evidence>
<evidence type="ECO:0000256" key="11">
    <source>
        <dbReference type="SAM" id="Phobius"/>
    </source>
</evidence>
<feature type="transmembrane region" description="Helical" evidence="11">
    <location>
        <begin position="84"/>
        <end position="104"/>
    </location>
</feature>
<evidence type="ECO:0000256" key="2">
    <source>
        <dbReference type="ARBA" id="ARBA00022448"/>
    </source>
</evidence>
<feature type="transmembrane region" description="Helical" evidence="11">
    <location>
        <begin position="282"/>
        <end position="300"/>
    </location>
</feature>
<evidence type="ECO:0000256" key="1">
    <source>
        <dbReference type="ARBA" id="ARBA00004651"/>
    </source>
</evidence>
<accession>A0A9D1UTH7</accession>
<dbReference type="GO" id="GO:0005524">
    <property type="term" value="F:ATP binding"/>
    <property type="evidence" value="ECO:0007669"/>
    <property type="project" value="UniProtKB-KW"/>
</dbReference>
<dbReference type="SMART" id="SM00382">
    <property type="entry name" value="AAA"/>
    <property type="match status" value="1"/>
</dbReference>
<dbReference type="GO" id="GO:0005886">
    <property type="term" value="C:plasma membrane"/>
    <property type="evidence" value="ECO:0007669"/>
    <property type="project" value="UniProtKB-SubCell"/>
</dbReference>
<evidence type="ECO:0000256" key="4">
    <source>
        <dbReference type="ARBA" id="ARBA00022692"/>
    </source>
</evidence>
<evidence type="ECO:0000256" key="5">
    <source>
        <dbReference type="ARBA" id="ARBA00022741"/>
    </source>
</evidence>
<dbReference type="GO" id="GO:0015421">
    <property type="term" value="F:ABC-type oligopeptide transporter activity"/>
    <property type="evidence" value="ECO:0007669"/>
    <property type="project" value="TreeGrafter"/>
</dbReference>
<dbReference type="InterPro" id="IPR017871">
    <property type="entry name" value="ABC_transporter-like_CS"/>
</dbReference>
<evidence type="ECO:0000313" key="15">
    <source>
        <dbReference type="Proteomes" id="UP000824151"/>
    </source>
</evidence>
<feature type="transmembrane region" description="Helical" evidence="11">
    <location>
        <begin position="178"/>
        <end position="209"/>
    </location>
</feature>
<evidence type="ECO:0000259" key="12">
    <source>
        <dbReference type="PROSITE" id="PS50893"/>
    </source>
</evidence>
<gene>
    <name evidence="14" type="ORF">H9871_08090</name>
</gene>
<dbReference type="PROSITE" id="PS50929">
    <property type="entry name" value="ABC_TM1F"/>
    <property type="match status" value="1"/>
</dbReference>